<evidence type="ECO:0000313" key="2">
    <source>
        <dbReference type="Proteomes" id="UP001055879"/>
    </source>
</evidence>
<protein>
    <submittedName>
        <fullName evidence="1">Uncharacterized protein</fullName>
    </submittedName>
</protein>
<organism evidence="1 2">
    <name type="scientific">Arctium lappa</name>
    <name type="common">Greater burdock</name>
    <name type="synonym">Lappa major</name>
    <dbReference type="NCBI Taxonomy" id="4217"/>
    <lineage>
        <taxon>Eukaryota</taxon>
        <taxon>Viridiplantae</taxon>
        <taxon>Streptophyta</taxon>
        <taxon>Embryophyta</taxon>
        <taxon>Tracheophyta</taxon>
        <taxon>Spermatophyta</taxon>
        <taxon>Magnoliopsida</taxon>
        <taxon>eudicotyledons</taxon>
        <taxon>Gunneridae</taxon>
        <taxon>Pentapetalae</taxon>
        <taxon>asterids</taxon>
        <taxon>campanulids</taxon>
        <taxon>Asterales</taxon>
        <taxon>Asteraceae</taxon>
        <taxon>Carduoideae</taxon>
        <taxon>Cardueae</taxon>
        <taxon>Arctiinae</taxon>
        <taxon>Arctium</taxon>
    </lineage>
</organism>
<reference evidence="1 2" key="2">
    <citation type="journal article" date="2022" name="Mol. Ecol. Resour.">
        <title>The genomes of chicory, endive, great burdock and yacon provide insights into Asteraceae paleo-polyploidization history and plant inulin production.</title>
        <authorList>
            <person name="Fan W."/>
            <person name="Wang S."/>
            <person name="Wang H."/>
            <person name="Wang A."/>
            <person name="Jiang F."/>
            <person name="Liu H."/>
            <person name="Zhao H."/>
            <person name="Xu D."/>
            <person name="Zhang Y."/>
        </authorList>
    </citation>
    <scope>NUCLEOTIDE SEQUENCE [LARGE SCALE GENOMIC DNA]</scope>
    <source>
        <strain evidence="2">cv. Niubang</strain>
    </source>
</reference>
<name>A0ACB9CIB5_ARCLA</name>
<accession>A0ACB9CIB5</accession>
<reference evidence="2" key="1">
    <citation type="journal article" date="2022" name="Mol. Ecol. Resour.">
        <title>The genomes of chicory, endive, great burdock and yacon provide insights into Asteraceae palaeo-polyploidization history and plant inulin production.</title>
        <authorList>
            <person name="Fan W."/>
            <person name="Wang S."/>
            <person name="Wang H."/>
            <person name="Wang A."/>
            <person name="Jiang F."/>
            <person name="Liu H."/>
            <person name="Zhao H."/>
            <person name="Xu D."/>
            <person name="Zhang Y."/>
        </authorList>
    </citation>
    <scope>NUCLEOTIDE SEQUENCE [LARGE SCALE GENOMIC DNA]</scope>
    <source>
        <strain evidence="2">cv. Niubang</strain>
    </source>
</reference>
<keyword evidence="2" id="KW-1185">Reference proteome</keyword>
<dbReference type="EMBL" id="CM042050">
    <property type="protein sequence ID" value="KAI3734048.1"/>
    <property type="molecule type" value="Genomic_DNA"/>
</dbReference>
<proteinExistence type="predicted"/>
<evidence type="ECO:0000313" key="1">
    <source>
        <dbReference type="EMBL" id="KAI3734048.1"/>
    </source>
</evidence>
<comment type="caution">
    <text evidence="1">The sequence shown here is derived from an EMBL/GenBank/DDBJ whole genome shotgun (WGS) entry which is preliminary data.</text>
</comment>
<sequence length="99" mass="11978">MLMGQFDLRFLRPYMRLKLSGRFEVIDDSSFIDHRRMLKSITCRLFLMHHHDVELNCNFRFQERKRTPFLINETLSYSCLNSNYVVFCDQEDADNSEQC</sequence>
<dbReference type="Proteomes" id="UP001055879">
    <property type="component" value="Linkage Group LG04"/>
</dbReference>
<gene>
    <name evidence="1" type="ORF">L6452_13509</name>
</gene>